<evidence type="ECO:0000313" key="3">
    <source>
        <dbReference type="Proteomes" id="UP000004184"/>
    </source>
</evidence>
<feature type="compositionally biased region" description="Basic and acidic residues" evidence="1">
    <location>
        <begin position="190"/>
        <end position="202"/>
    </location>
</feature>
<evidence type="ECO:0000313" key="2">
    <source>
        <dbReference type="EMBL" id="EFL37119.1"/>
    </source>
</evidence>
<evidence type="ECO:0000256" key="1">
    <source>
        <dbReference type="SAM" id="MobiDB-lite"/>
    </source>
</evidence>
<dbReference type="InterPro" id="IPR011989">
    <property type="entry name" value="ARM-like"/>
</dbReference>
<keyword evidence="3" id="KW-1185">Reference proteome</keyword>
<dbReference type="InterPro" id="IPR016024">
    <property type="entry name" value="ARM-type_fold"/>
</dbReference>
<dbReference type="RefSeq" id="WP_003995272.1">
    <property type="nucleotide sequence ID" value="NZ_GG657757.1"/>
</dbReference>
<reference evidence="3" key="1">
    <citation type="submission" date="2009-02" db="EMBL/GenBank/DDBJ databases">
        <title>Annotation of Streptomyces viridochromogenes strain DSM 40736.</title>
        <authorList>
            <consortium name="The Broad Institute Genome Sequencing Platform"/>
            <consortium name="Broad Institute Microbial Sequencing Center"/>
            <person name="Fischbach M."/>
            <person name="Godfrey P."/>
            <person name="Ward D."/>
            <person name="Young S."/>
            <person name="Zeng Q."/>
            <person name="Koehrsen M."/>
            <person name="Alvarado L."/>
            <person name="Berlin A.M."/>
            <person name="Bochicchio J."/>
            <person name="Borenstein D."/>
            <person name="Chapman S.B."/>
            <person name="Chen Z."/>
            <person name="Engels R."/>
            <person name="Freedman E."/>
            <person name="Gellesch M."/>
            <person name="Goldberg J."/>
            <person name="Griggs A."/>
            <person name="Gujja S."/>
            <person name="Heilman E.R."/>
            <person name="Heiman D.I."/>
            <person name="Hepburn T.A."/>
            <person name="Howarth C."/>
            <person name="Jen D."/>
            <person name="Larson L."/>
            <person name="Lewis B."/>
            <person name="Mehta T."/>
            <person name="Park D."/>
            <person name="Pearson M."/>
            <person name="Richards J."/>
            <person name="Roberts A."/>
            <person name="Saif S."/>
            <person name="Shea T.D."/>
            <person name="Shenoy N."/>
            <person name="Sisk P."/>
            <person name="Stolte C."/>
            <person name="Sykes S.N."/>
            <person name="Thomson T."/>
            <person name="Walk T."/>
            <person name="White J."/>
            <person name="Yandava C."/>
            <person name="Straight P."/>
            <person name="Clardy J."/>
            <person name="Hung D."/>
            <person name="Kolter R."/>
            <person name="Mekalanos J."/>
            <person name="Walker S."/>
            <person name="Walsh C.T."/>
            <person name="Wieland-Brown L.C."/>
            <person name="Haas B."/>
            <person name="Nusbaum C."/>
            <person name="Birren B."/>
        </authorList>
    </citation>
    <scope>NUCLEOTIDE SEQUENCE [LARGE SCALE GENOMIC DNA]</scope>
    <source>
        <strain evidence="3">DSM 40736 / JCM 4977 / BCRC 1201 / Tue 494</strain>
    </source>
</reference>
<dbReference type="Gene3D" id="1.25.10.10">
    <property type="entry name" value="Leucine-rich Repeat Variant"/>
    <property type="match status" value="1"/>
</dbReference>
<feature type="region of interest" description="Disordered" evidence="1">
    <location>
        <begin position="1"/>
        <end position="27"/>
    </location>
</feature>
<protein>
    <submittedName>
        <fullName evidence="2">Predicted protein</fullName>
    </submittedName>
</protein>
<accession>D9XHU0</accession>
<sequence length="211" mass="22316">MSDQPVSSEPELPIPGGRHRPSVTVGRSGIPALRVRERVETILRTHDFAEAERAFGEMTPEDLAVVRVIAQEGAASGIEPPVRYAAIAALARHPSTANLNLLTDLARLGEDFYVRGHAVLALAHTGSYAHLAPILAALEATEPFERTAAVKALHHLATVTSEDAVRAHALAGGGEEAMRRLDAALAEAGRPAEARREPRVTEADPGGPTTS</sequence>
<feature type="region of interest" description="Disordered" evidence="1">
    <location>
        <begin position="186"/>
        <end position="211"/>
    </location>
</feature>
<gene>
    <name evidence="2" type="ORF">SSQG_07637</name>
</gene>
<dbReference type="eggNOG" id="ENOG50327VC">
    <property type="taxonomic scope" value="Bacteria"/>
</dbReference>
<dbReference type="HOGENOM" id="CLU_1304337_0_0_11"/>
<name>D9XHU0_STRVT</name>
<dbReference type="SUPFAM" id="SSF48371">
    <property type="entry name" value="ARM repeat"/>
    <property type="match status" value="1"/>
</dbReference>
<dbReference type="Proteomes" id="UP000004184">
    <property type="component" value="Unassembled WGS sequence"/>
</dbReference>
<proteinExistence type="predicted"/>
<dbReference type="EMBL" id="GG657757">
    <property type="protein sequence ID" value="EFL37119.1"/>
    <property type="molecule type" value="Genomic_DNA"/>
</dbReference>
<organism evidence="2 3">
    <name type="scientific">Streptomyces viridochromogenes (strain DSM 40736 / JCM 4977 / BCRC 1201 / Tue 494)</name>
    <dbReference type="NCBI Taxonomy" id="591159"/>
    <lineage>
        <taxon>Bacteria</taxon>
        <taxon>Bacillati</taxon>
        <taxon>Actinomycetota</taxon>
        <taxon>Actinomycetes</taxon>
        <taxon>Kitasatosporales</taxon>
        <taxon>Streptomycetaceae</taxon>
        <taxon>Streptomyces</taxon>
    </lineage>
</organism>
<dbReference type="AlphaFoldDB" id="D9XHU0"/>
<dbReference type="OrthoDB" id="9917571at2"/>